<proteinExistence type="predicted"/>
<comment type="caution">
    <text evidence="1">The sequence shown here is derived from an EMBL/GenBank/DDBJ whole genome shotgun (WGS) entry which is preliminary data.</text>
</comment>
<evidence type="ECO:0000313" key="2">
    <source>
        <dbReference type="Proteomes" id="UP001470230"/>
    </source>
</evidence>
<dbReference type="Proteomes" id="UP001470230">
    <property type="component" value="Unassembled WGS sequence"/>
</dbReference>
<accession>A0ABR2GYX2</accession>
<sequence length="226" mass="26847">MEKIKKNLRYKVGCNGIENRAIFQKSYTTDRSYMNAQMKRHLDYLDKHGISEYQNFVKILHNYLLSAHEILKLIEAFIDFKNKQNLSNNIILLKPREMKKTNSGEKNILLNRLAVEFSTEFMHFFENYICFFYPLMKTKNKLIQEFKNKIDILISRKNIKTDDVNMISSNENNKLDSINILDSTSIKYDTDLSEKFFIFTNNEPYDAHDLFQNEITFDNIFDDASL</sequence>
<gene>
    <name evidence="1" type="ORF">M9Y10_032861</name>
</gene>
<name>A0ABR2GYX2_9EUKA</name>
<reference evidence="1 2" key="1">
    <citation type="submission" date="2024-04" db="EMBL/GenBank/DDBJ databases">
        <title>Tritrichomonas musculus Genome.</title>
        <authorList>
            <person name="Alves-Ferreira E."/>
            <person name="Grigg M."/>
            <person name="Lorenzi H."/>
            <person name="Galac M."/>
        </authorList>
    </citation>
    <scope>NUCLEOTIDE SEQUENCE [LARGE SCALE GENOMIC DNA]</scope>
    <source>
        <strain evidence="1 2">EAF2021</strain>
    </source>
</reference>
<keyword evidence="2" id="KW-1185">Reference proteome</keyword>
<organism evidence="1 2">
    <name type="scientific">Tritrichomonas musculus</name>
    <dbReference type="NCBI Taxonomy" id="1915356"/>
    <lineage>
        <taxon>Eukaryota</taxon>
        <taxon>Metamonada</taxon>
        <taxon>Parabasalia</taxon>
        <taxon>Tritrichomonadida</taxon>
        <taxon>Tritrichomonadidae</taxon>
        <taxon>Tritrichomonas</taxon>
    </lineage>
</organism>
<dbReference type="EMBL" id="JAPFFF010000054">
    <property type="protein sequence ID" value="KAK8838821.1"/>
    <property type="molecule type" value="Genomic_DNA"/>
</dbReference>
<protein>
    <submittedName>
        <fullName evidence="1">Uncharacterized protein</fullName>
    </submittedName>
</protein>
<evidence type="ECO:0000313" key="1">
    <source>
        <dbReference type="EMBL" id="KAK8838821.1"/>
    </source>
</evidence>